<dbReference type="PANTHER" id="PTHR42999:SF1">
    <property type="entry name" value="PENTAPEPTIDE REPEAT-CONTAINING PROTEIN"/>
    <property type="match status" value="1"/>
</dbReference>
<dbReference type="AlphaFoldDB" id="A0A1M6DTC2"/>
<dbReference type="STRING" id="579105.SAMN04488096_104153"/>
<dbReference type="EMBL" id="FQYY01000004">
    <property type="protein sequence ID" value="SHI76380.1"/>
    <property type="molecule type" value="Genomic_DNA"/>
</dbReference>
<name>A0A1M6DTC2_9FLAO</name>
<dbReference type="OrthoDB" id="67652at2"/>
<protein>
    <submittedName>
        <fullName evidence="1">Pentapeptide repeat-containing protein</fullName>
    </submittedName>
</protein>
<accession>A0A1M6DTC2</accession>
<dbReference type="Proteomes" id="UP000184225">
    <property type="component" value="Unassembled WGS sequence"/>
</dbReference>
<evidence type="ECO:0000313" key="2">
    <source>
        <dbReference type="Proteomes" id="UP000184225"/>
    </source>
</evidence>
<evidence type="ECO:0000313" key="1">
    <source>
        <dbReference type="EMBL" id="SHI76380.1"/>
    </source>
</evidence>
<dbReference type="Pfam" id="PF00805">
    <property type="entry name" value="Pentapeptide"/>
    <property type="match status" value="2"/>
</dbReference>
<organism evidence="1 2">
    <name type="scientific">Mesonia phycicola</name>
    <dbReference type="NCBI Taxonomy" id="579105"/>
    <lineage>
        <taxon>Bacteria</taxon>
        <taxon>Pseudomonadati</taxon>
        <taxon>Bacteroidota</taxon>
        <taxon>Flavobacteriia</taxon>
        <taxon>Flavobacteriales</taxon>
        <taxon>Flavobacteriaceae</taxon>
        <taxon>Mesonia</taxon>
    </lineage>
</organism>
<proteinExistence type="predicted"/>
<dbReference type="InterPro" id="IPR001646">
    <property type="entry name" value="5peptide_repeat"/>
</dbReference>
<reference evidence="1 2" key="1">
    <citation type="submission" date="2016-11" db="EMBL/GenBank/DDBJ databases">
        <authorList>
            <person name="Jaros S."/>
            <person name="Januszkiewicz K."/>
            <person name="Wedrychowicz H."/>
        </authorList>
    </citation>
    <scope>NUCLEOTIDE SEQUENCE [LARGE SCALE GENOMIC DNA]</scope>
    <source>
        <strain evidence="1 2">DSM 21425</strain>
    </source>
</reference>
<dbReference type="RefSeq" id="WP_073149721.1">
    <property type="nucleotide sequence ID" value="NZ_FQYY01000004.1"/>
</dbReference>
<dbReference type="Gene3D" id="2.160.20.80">
    <property type="entry name" value="E3 ubiquitin-protein ligase SopA"/>
    <property type="match status" value="1"/>
</dbReference>
<dbReference type="PANTHER" id="PTHR42999">
    <property type="entry name" value="ANTIBIOTIC RESISTANCE PROTEIN MCBG"/>
    <property type="match status" value="1"/>
</dbReference>
<keyword evidence="2" id="KW-1185">Reference proteome</keyword>
<dbReference type="InterPro" id="IPR052949">
    <property type="entry name" value="PA_immunity-related"/>
</dbReference>
<gene>
    <name evidence="1" type="ORF">SAMN04488096_104153</name>
</gene>
<sequence length="187" mass="21561">MKFYQDENFENIDFTTRHELAEFDNCSFSNCNFGKMNLTGYNFLECDFTTCDLSLATLTDTSFNQAIFKDCKLLGLRFDACNDFLFAVNFINCQLNFSSFFQRKMKNTNFKDCKLISVDFTEANLENSNFENTTLTDAIFDRTNLSKCNFTTAQNFHIHPEQNQIKAAHFAKDNLSGLLLSYGLKIS</sequence>
<dbReference type="SUPFAM" id="SSF141571">
    <property type="entry name" value="Pentapeptide repeat-like"/>
    <property type="match status" value="1"/>
</dbReference>